<organism evidence="2 3">
    <name type="scientific">Sphingobacterium detergens</name>
    <dbReference type="NCBI Taxonomy" id="1145106"/>
    <lineage>
        <taxon>Bacteria</taxon>
        <taxon>Pseudomonadati</taxon>
        <taxon>Bacteroidota</taxon>
        <taxon>Sphingobacteriia</taxon>
        <taxon>Sphingobacteriales</taxon>
        <taxon>Sphingobacteriaceae</taxon>
        <taxon>Sphingobacterium</taxon>
    </lineage>
</organism>
<reference evidence="2 3" key="1">
    <citation type="submission" date="2018-09" db="EMBL/GenBank/DDBJ databases">
        <title>Genomic Encyclopedia of Type Strains, Phase III (KMG-III): the genomes of soil and plant-associated and newly described type strains.</title>
        <authorList>
            <person name="Whitman W."/>
        </authorList>
    </citation>
    <scope>NUCLEOTIDE SEQUENCE [LARGE SCALE GENOMIC DNA]</scope>
    <source>
        <strain evidence="2 3">CECT 7938</strain>
    </source>
</reference>
<accession>A0A420B7W2</accession>
<comment type="caution">
    <text evidence="2">The sequence shown here is derived from an EMBL/GenBank/DDBJ whole genome shotgun (WGS) entry which is preliminary data.</text>
</comment>
<dbReference type="Proteomes" id="UP000286246">
    <property type="component" value="Unassembled WGS sequence"/>
</dbReference>
<dbReference type="PANTHER" id="PTHR12736:SF7">
    <property type="entry name" value="LANC-LIKE PROTEIN 3"/>
    <property type="match status" value="1"/>
</dbReference>
<feature type="binding site" evidence="1">
    <location>
        <position position="300"/>
    </location>
    <ligand>
        <name>Zn(2+)</name>
        <dbReference type="ChEBI" id="CHEBI:29105"/>
    </ligand>
</feature>
<protein>
    <submittedName>
        <fullName evidence="2">Lanthionine synthetase-like protein</fullName>
    </submittedName>
</protein>
<gene>
    <name evidence="2" type="ORF">DFQ12_2987</name>
</gene>
<dbReference type="GO" id="GO:0005886">
    <property type="term" value="C:plasma membrane"/>
    <property type="evidence" value="ECO:0007669"/>
    <property type="project" value="TreeGrafter"/>
</dbReference>
<sequence length="580" mass="66842">MYKRYIGQIINYSLEKEISSLDDINITNGLSGITLLLIKYYQVYKCDSVLNSLVILSERIDSTYAKFDISVDFYTGHLGIAYMFALLSTITDDACNEKRVETILSKLDFDQPLSSSDVLGGHSGVLLGLIKLNEIYSHGIELNEILVKIFRSAKFDNVSNGIIFDKRPNQLKEYCGFAHGVSGVAYVLAVYSKNSCNVDLYKFIHRCLKYENHYLKTYELWPDFRAFPIADLEGAISRYFDTGKDGISSHVSWCNGFSGIGINRIFLYKLFGDKELFEDIELVRKNISKYIYKQTDLSVCCGLGSMMLFLLVDFLILDNSRSKIILEEIFFSKFLQKKVDSCTDYSMFYGLSGILYIYLYFLEGGADNNFLFYDHHNHRYENKTILYEDLMIKLKYPDLYAQMVSQQMIDSKISFREFFHTIQHNESFNSGLYLGKKKDFHLRKSVYYNSEIYAEEILCKHLAECIEKGGLSKIIVKIELKINERMFIDKGVQSTYLEVVNIYSSNKFAISNQLFSIIKLFNSDLTITDFIKKTELNDKLLIASFIKNQILIPVKSEANRLTINKVFGGMDDLLNVIESH</sequence>
<dbReference type="Pfam" id="PF05147">
    <property type="entry name" value="LANC_like"/>
    <property type="match status" value="1"/>
</dbReference>
<evidence type="ECO:0000313" key="2">
    <source>
        <dbReference type="EMBL" id="RKE52742.1"/>
    </source>
</evidence>
<dbReference type="PANTHER" id="PTHR12736">
    <property type="entry name" value="LANC-LIKE PROTEIN"/>
    <property type="match status" value="1"/>
</dbReference>
<evidence type="ECO:0000256" key="1">
    <source>
        <dbReference type="PIRSR" id="PIRSR607822-1"/>
    </source>
</evidence>
<keyword evidence="1" id="KW-0479">Metal-binding</keyword>
<feature type="binding site" evidence="1">
    <location>
        <position position="254"/>
    </location>
    <ligand>
        <name>Zn(2+)</name>
        <dbReference type="ChEBI" id="CHEBI:29105"/>
    </ligand>
</feature>
<dbReference type="GO" id="GO:0031179">
    <property type="term" value="P:peptide modification"/>
    <property type="evidence" value="ECO:0007669"/>
    <property type="project" value="InterPro"/>
</dbReference>
<dbReference type="EMBL" id="RAPY01000002">
    <property type="protein sequence ID" value="RKE52742.1"/>
    <property type="molecule type" value="Genomic_DNA"/>
</dbReference>
<name>A0A420B7W2_SPHD1</name>
<dbReference type="RefSeq" id="WP_120259754.1">
    <property type="nucleotide sequence ID" value="NZ_RAPY01000002.1"/>
</dbReference>
<dbReference type="SMART" id="SM01260">
    <property type="entry name" value="LANC_like"/>
    <property type="match status" value="1"/>
</dbReference>
<dbReference type="SUPFAM" id="SSF158745">
    <property type="entry name" value="LanC-like"/>
    <property type="match status" value="1"/>
</dbReference>
<keyword evidence="3" id="KW-1185">Reference proteome</keyword>
<evidence type="ECO:0000313" key="3">
    <source>
        <dbReference type="Proteomes" id="UP000286246"/>
    </source>
</evidence>
<dbReference type="PRINTS" id="PR01950">
    <property type="entry name" value="LANCSUPER"/>
</dbReference>
<proteinExistence type="predicted"/>
<dbReference type="GO" id="GO:0046872">
    <property type="term" value="F:metal ion binding"/>
    <property type="evidence" value="ECO:0007669"/>
    <property type="project" value="UniProtKB-KW"/>
</dbReference>
<dbReference type="InterPro" id="IPR007822">
    <property type="entry name" value="LANC-like"/>
</dbReference>
<dbReference type="OrthoDB" id="6313827at2"/>
<keyword evidence="1" id="KW-0862">Zinc</keyword>
<dbReference type="Gene3D" id="1.50.10.20">
    <property type="match status" value="1"/>
</dbReference>
<dbReference type="AlphaFoldDB" id="A0A420B7W2"/>